<keyword evidence="7 11" id="KW-0229">DNA integration</keyword>
<dbReference type="NCBIfam" id="NF001399">
    <property type="entry name" value="PRK00283.1"/>
    <property type="match status" value="1"/>
</dbReference>
<dbReference type="InterPro" id="IPR011010">
    <property type="entry name" value="DNA_brk_join_enz"/>
</dbReference>
<dbReference type="NCBIfam" id="TIGR02225">
    <property type="entry name" value="recomb_XerD"/>
    <property type="match status" value="1"/>
</dbReference>
<name>A0A432ZRZ6_9GAMM</name>
<keyword evidence="10 11" id="KW-0131">Cell cycle</keyword>
<organism evidence="14 15">
    <name type="scientific">Idiomarina tyrosinivorans</name>
    <dbReference type="NCBI Taxonomy" id="1445662"/>
    <lineage>
        <taxon>Bacteria</taxon>
        <taxon>Pseudomonadati</taxon>
        <taxon>Pseudomonadota</taxon>
        <taxon>Gammaproteobacteria</taxon>
        <taxon>Alteromonadales</taxon>
        <taxon>Idiomarinaceae</taxon>
        <taxon>Idiomarina</taxon>
    </lineage>
</organism>
<evidence type="ECO:0000259" key="13">
    <source>
        <dbReference type="PROSITE" id="PS51900"/>
    </source>
</evidence>
<dbReference type="PANTHER" id="PTHR30349:SF90">
    <property type="entry name" value="TYROSINE RECOMBINASE XERD"/>
    <property type="match status" value="1"/>
</dbReference>
<feature type="active site" evidence="11">
    <location>
        <position position="244"/>
    </location>
</feature>
<dbReference type="GO" id="GO:0006313">
    <property type="term" value="P:DNA transposition"/>
    <property type="evidence" value="ECO:0007669"/>
    <property type="project" value="UniProtKB-UniRule"/>
</dbReference>
<sequence length="298" mass="33817">MPVADAEKIEQFVEHLWLHQGVSDHTQASYRNDLKQFSRFLSGLSHQGLIAVQQSDLEDFLLQRRAAGVSPRSTARFLSAAKKFYQFAVKQRWLLSDPTQRLARPKQPQAIPHSLSEYDVEALLSAPDTALAIELRDRAMLEVVYAAGLRVSELVGLRFAQLSLTQGLVKVIGKGDKERLVPLGEEAVSWLQQYLRQARASIHRDGGDWVFITNRGGPLTRQTFWHRIRCYAERAGIRSHLSPHTLRHAFATHLLNHGADLRVLQMLLGHSDLSTTQIYTHVARERLTSLHQQHHPRG</sequence>
<comment type="subcellular location">
    <subcellularLocation>
        <location evidence="1 11">Cytoplasm</location>
    </subcellularLocation>
</comment>
<evidence type="ECO:0000256" key="11">
    <source>
        <dbReference type="HAMAP-Rule" id="MF_01807"/>
    </source>
</evidence>
<keyword evidence="8 11" id="KW-0238">DNA-binding</keyword>
<dbReference type="NCBIfam" id="NF040815">
    <property type="entry name" value="recomb_XerA_Arch"/>
    <property type="match status" value="1"/>
</dbReference>
<keyword evidence="4 11" id="KW-0963">Cytoplasm</keyword>
<dbReference type="GO" id="GO:0005737">
    <property type="term" value="C:cytoplasm"/>
    <property type="evidence" value="ECO:0007669"/>
    <property type="project" value="UniProtKB-SubCell"/>
</dbReference>
<dbReference type="Gene3D" id="1.10.443.10">
    <property type="entry name" value="Intergrase catalytic core"/>
    <property type="match status" value="1"/>
</dbReference>
<dbReference type="InterPro" id="IPR050090">
    <property type="entry name" value="Tyrosine_recombinase_XerCD"/>
</dbReference>
<evidence type="ECO:0000256" key="2">
    <source>
        <dbReference type="ARBA" id="ARBA00010450"/>
    </source>
</evidence>
<dbReference type="InterPro" id="IPR004107">
    <property type="entry name" value="Integrase_SAM-like_N"/>
</dbReference>
<evidence type="ECO:0000256" key="1">
    <source>
        <dbReference type="ARBA" id="ARBA00004496"/>
    </source>
</evidence>
<evidence type="ECO:0000256" key="6">
    <source>
        <dbReference type="ARBA" id="ARBA00022829"/>
    </source>
</evidence>
<dbReference type="HAMAP" id="MF_01807">
    <property type="entry name" value="Recomb_XerD"/>
    <property type="match status" value="1"/>
</dbReference>
<dbReference type="EMBL" id="PIQH01000004">
    <property type="protein sequence ID" value="RUO80643.1"/>
    <property type="molecule type" value="Genomic_DNA"/>
</dbReference>
<dbReference type="InterPro" id="IPR002104">
    <property type="entry name" value="Integrase_catalytic"/>
</dbReference>
<dbReference type="PANTHER" id="PTHR30349">
    <property type="entry name" value="PHAGE INTEGRASE-RELATED"/>
    <property type="match status" value="1"/>
</dbReference>
<feature type="domain" description="Tyr recombinase" evidence="12">
    <location>
        <begin position="110"/>
        <end position="292"/>
    </location>
</feature>
<dbReference type="PROSITE" id="PS51900">
    <property type="entry name" value="CB"/>
    <property type="match status" value="1"/>
</dbReference>
<feature type="active site" evidence="11">
    <location>
        <position position="270"/>
    </location>
</feature>
<protein>
    <recommendedName>
        <fullName evidence="3 11">Tyrosine recombinase XerD</fullName>
    </recommendedName>
</protein>
<dbReference type="Gene3D" id="1.10.150.130">
    <property type="match status" value="1"/>
</dbReference>
<accession>A0A432ZRZ6</accession>
<dbReference type="InterPro" id="IPR023009">
    <property type="entry name" value="Tyrosine_recombinase_XerC/XerD"/>
</dbReference>
<keyword evidence="5 11" id="KW-0132">Cell division</keyword>
<dbReference type="Pfam" id="PF00589">
    <property type="entry name" value="Phage_integrase"/>
    <property type="match status" value="1"/>
</dbReference>
<dbReference type="PROSITE" id="PS51898">
    <property type="entry name" value="TYR_RECOMBINASE"/>
    <property type="match status" value="1"/>
</dbReference>
<evidence type="ECO:0000256" key="4">
    <source>
        <dbReference type="ARBA" id="ARBA00022490"/>
    </source>
</evidence>
<feature type="domain" description="Core-binding (CB)" evidence="13">
    <location>
        <begin position="3"/>
        <end position="89"/>
    </location>
</feature>
<dbReference type="SUPFAM" id="SSF56349">
    <property type="entry name" value="DNA breaking-rejoining enzymes"/>
    <property type="match status" value="1"/>
</dbReference>
<dbReference type="GO" id="GO:0007059">
    <property type="term" value="P:chromosome segregation"/>
    <property type="evidence" value="ECO:0007669"/>
    <property type="project" value="UniProtKB-UniRule"/>
</dbReference>
<feature type="active site" evidence="11">
    <location>
        <position position="247"/>
    </location>
</feature>
<dbReference type="InterPro" id="IPR044068">
    <property type="entry name" value="CB"/>
</dbReference>
<proteinExistence type="inferred from homology"/>
<dbReference type="InterPro" id="IPR010998">
    <property type="entry name" value="Integrase_recombinase_N"/>
</dbReference>
<dbReference type="Proteomes" id="UP000287996">
    <property type="component" value="Unassembled WGS sequence"/>
</dbReference>
<evidence type="ECO:0000256" key="8">
    <source>
        <dbReference type="ARBA" id="ARBA00023125"/>
    </source>
</evidence>
<feature type="active site" evidence="11">
    <location>
        <position position="150"/>
    </location>
</feature>
<evidence type="ECO:0000256" key="7">
    <source>
        <dbReference type="ARBA" id="ARBA00022908"/>
    </source>
</evidence>
<dbReference type="CDD" id="cd00798">
    <property type="entry name" value="INT_XerDC_C"/>
    <property type="match status" value="1"/>
</dbReference>
<dbReference type="Pfam" id="PF02899">
    <property type="entry name" value="Phage_int_SAM_1"/>
    <property type="match status" value="1"/>
</dbReference>
<dbReference type="InterPro" id="IPR013762">
    <property type="entry name" value="Integrase-like_cat_sf"/>
</dbReference>
<dbReference type="InterPro" id="IPR011932">
    <property type="entry name" value="Recomb_XerD"/>
</dbReference>
<comment type="caution">
    <text evidence="14">The sequence shown here is derived from an EMBL/GenBank/DDBJ whole genome shotgun (WGS) entry which is preliminary data.</text>
</comment>
<comment type="similarity">
    <text evidence="2 11">Belongs to the 'phage' integrase family. XerD subfamily.</text>
</comment>
<evidence type="ECO:0000256" key="9">
    <source>
        <dbReference type="ARBA" id="ARBA00023172"/>
    </source>
</evidence>
<comment type="subunit">
    <text evidence="11">Forms a cyclic heterotetrameric complex composed of two molecules of XerC and two molecules of XerD.</text>
</comment>
<feature type="active site" description="O-(3'-phospho-DNA)-tyrosine intermediate" evidence="11">
    <location>
        <position position="279"/>
    </location>
</feature>
<evidence type="ECO:0000259" key="12">
    <source>
        <dbReference type="PROSITE" id="PS51898"/>
    </source>
</evidence>
<evidence type="ECO:0000313" key="14">
    <source>
        <dbReference type="EMBL" id="RUO80643.1"/>
    </source>
</evidence>
<evidence type="ECO:0000256" key="3">
    <source>
        <dbReference type="ARBA" id="ARBA00015810"/>
    </source>
</evidence>
<dbReference type="GO" id="GO:0009037">
    <property type="term" value="F:tyrosine-based site-specific recombinase activity"/>
    <property type="evidence" value="ECO:0007669"/>
    <property type="project" value="UniProtKB-UniRule"/>
</dbReference>
<evidence type="ECO:0000313" key="15">
    <source>
        <dbReference type="Proteomes" id="UP000287996"/>
    </source>
</evidence>
<feature type="active site" evidence="11">
    <location>
        <position position="174"/>
    </location>
</feature>
<keyword evidence="6 11" id="KW-0159">Chromosome partition</keyword>
<dbReference type="AlphaFoldDB" id="A0A432ZRZ6"/>
<keyword evidence="9 11" id="KW-0233">DNA recombination</keyword>
<dbReference type="HAMAP" id="MF_01808">
    <property type="entry name" value="Recomb_XerC_XerD"/>
    <property type="match status" value="1"/>
</dbReference>
<dbReference type="GO" id="GO:0003677">
    <property type="term" value="F:DNA binding"/>
    <property type="evidence" value="ECO:0007669"/>
    <property type="project" value="UniProtKB-UniRule"/>
</dbReference>
<gene>
    <name evidence="11" type="primary">xerD</name>
    <name evidence="14" type="ORF">CWI84_05845</name>
</gene>
<keyword evidence="15" id="KW-1185">Reference proteome</keyword>
<reference evidence="14 15" key="1">
    <citation type="journal article" date="2011" name="Front. Microbiol.">
        <title>Genomic signatures of strain selection and enhancement in Bacillus atrophaeus var. globigii, a historical biowarfare simulant.</title>
        <authorList>
            <person name="Gibbons H.S."/>
            <person name="Broomall S.M."/>
            <person name="McNew L.A."/>
            <person name="Daligault H."/>
            <person name="Chapman C."/>
            <person name="Bruce D."/>
            <person name="Karavis M."/>
            <person name="Krepps M."/>
            <person name="McGregor P.A."/>
            <person name="Hong C."/>
            <person name="Park K.H."/>
            <person name="Akmal A."/>
            <person name="Feldman A."/>
            <person name="Lin J.S."/>
            <person name="Chang W.E."/>
            <person name="Higgs B.W."/>
            <person name="Demirev P."/>
            <person name="Lindquist J."/>
            <person name="Liem A."/>
            <person name="Fochler E."/>
            <person name="Read T.D."/>
            <person name="Tapia R."/>
            <person name="Johnson S."/>
            <person name="Bishop-Lilly K.A."/>
            <person name="Detter C."/>
            <person name="Han C."/>
            <person name="Sozhamannan S."/>
            <person name="Rosenzweig C.N."/>
            <person name="Skowronski E.W."/>
        </authorList>
    </citation>
    <scope>NUCLEOTIDE SEQUENCE [LARGE SCALE GENOMIC DNA]</scope>
    <source>
        <strain evidence="14 15">CC-PW-9</strain>
    </source>
</reference>
<evidence type="ECO:0000256" key="5">
    <source>
        <dbReference type="ARBA" id="ARBA00022618"/>
    </source>
</evidence>
<evidence type="ECO:0000256" key="10">
    <source>
        <dbReference type="ARBA" id="ARBA00023306"/>
    </source>
</evidence>
<dbReference type="GO" id="GO:0051301">
    <property type="term" value="P:cell division"/>
    <property type="evidence" value="ECO:0007669"/>
    <property type="project" value="UniProtKB-KW"/>
</dbReference>
<comment type="function">
    <text evidence="11">Site-specific tyrosine recombinase, which acts by catalyzing the cutting and rejoining of the recombining DNA molecules. The XerC-XerD complex is essential to convert dimers of the bacterial chromosome into monomers to permit their segregation at cell division. It also contributes to the segregational stability of plasmids.</text>
</comment>